<dbReference type="RefSeq" id="XP_028476346.1">
    <property type="nucleotide sequence ID" value="XM_028623413.1"/>
</dbReference>
<proteinExistence type="predicted"/>
<feature type="compositionally biased region" description="Low complexity" evidence="1">
    <location>
        <begin position="48"/>
        <end position="68"/>
    </location>
</feature>
<dbReference type="EMBL" id="RSCE01000006">
    <property type="protein sequence ID" value="RSH81891.1"/>
    <property type="molecule type" value="Genomic_DNA"/>
</dbReference>
<comment type="caution">
    <text evidence="2">The sequence shown here is derived from an EMBL/GenBank/DDBJ whole genome shotgun (WGS) entry which is preliminary data.</text>
</comment>
<name>A0A427XT15_9TREE</name>
<gene>
    <name evidence="2" type="ORF">EHS24_008087</name>
</gene>
<keyword evidence="3" id="KW-1185">Reference proteome</keyword>
<dbReference type="AlphaFoldDB" id="A0A427XT15"/>
<accession>A0A427XT15</accession>
<reference evidence="2 3" key="1">
    <citation type="submission" date="2018-11" db="EMBL/GenBank/DDBJ databases">
        <title>Genome sequence of Apiotrichum porosum DSM 27194.</title>
        <authorList>
            <person name="Aliyu H."/>
            <person name="Gorte O."/>
            <person name="Ochsenreither K."/>
        </authorList>
    </citation>
    <scope>NUCLEOTIDE SEQUENCE [LARGE SCALE GENOMIC DNA]</scope>
    <source>
        <strain evidence="2 3">DSM 27194</strain>
    </source>
</reference>
<evidence type="ECO:0000256" key="1">
    <source>
        <dbReference type="SAM" id="MobiDB-lite"/>
    </source>
</evidence>
<evidence type="ECO:0000313" key="3">
    <source>
        <dbReference type="Proteomes" id="UP000279236"/>
    </source>
</evidence>
<sequence length="84" mass="8649">MKPIESKKWIPHQAPAKGVNVIPGRRPSMDTAGTSPNKARPSAMMDAMAGRRTSTSSTGSSGSAMGTSPGANPHPPQVTSPSHK</sequence>
<feature type="region of interest" description="Disordered" evidence="1">
    <location>
        <begin position="1"/>
        <end position="84"/>
    </location>
</feature>
<protein>
    <submittedName>
        <fullName evidence="2">Uncharacterized protein</fullName>
    </submittedName>
</protein>
<dbReference type="Proteomes" id="UP000279236">
    <property type="component" value="Unassembled WGS sequence"/>
</dbReference>
<evidence type="ECO:0000313" key="2">
    <source>
        <dbReference type="EMBL" id="RSH81891.1"/>
    </source>
</evidence>
<organism evidence="2 3">
    <name type="scientific">Apiotrichum porosum</name>
    <dbReference type="NCBI Taxonomy" id="105984"/>
    <lineage>
        <taxon>Eukaryota</taxon>
        <taxon>Fungi</taxon>
        <taxon>Dikarya</taxon>
        <taxon>Basidiomycota</taxon>
        <taxon>Agaricomycotina</taxon>
        <taxon>Tremellomycetes</taxon>
        <taxon>Trichosporonales</taxon>
        <taxon>Trichosporonaceae</taxon>
        <taxon>Apiotrichum</taxon>
    </lineage>
</organism>
<dbReference type="GeneID" id="39592630"/>